<evidence type="ECO:0000313" key="2">
    <source>
        <dbReference type="EMBL" id="KYG70662.1"/>
    </source>
</evidence>
<feature type="signal peptide" evidence="1">
    <location>
        <begin position="1"/>
        <end position="23"/>
    </location>
</feature>
<keyword evidence="1" id="KW-0732">Signal</keyword>
<organism evidence="2 3">
    <name type="scientific">Bdellovibrio bacteriovorus</name>
    <dbReference type="NCBI Taxonomy" id="959"/>
    <lineage>
        <taxon>Bacteria</taxon>
        <taxon>Pseudomonadati</taxon>
        <taxon>Bdellovibrionota</taxon>
        <taxon>Bdellovibrionia</taxon>
        <taxon>Bdellovibrionales</taxon>
        <taxon>Pseudobdellovibrionaceae</taxon>
        <taxon>Bdellovibrio</taxon>
    </lineage>
</organism>
<sequence length="285" mass="31741">MTFKSSLLVAFSAITLTAAIAEAYIVPGRGPAPIPRPDVGPEFPFPGQDDFGNGSGRLDQRIIYVGRRVSNETLELRQLAGIGESYRGYEVESVEVEINRSGPRAEISLLTDGRVDETSYSPQGSILLRPRYRATIGEDIRTLQLLVRGNADIASIRISLREGDRIGRPDRPGRPDRGIDVPLHVSRRMYGNDRLDLSQYLDAQRYRGYRIQQIVIEATPAYNTALIDVLINGFNQGQTLQVDRYNTRQTVVPQNAVIGYGADSIVLYTRGDLDIHRVTLRLSAR</sequence>
<name>A0A150WWI9_BDEBC</name>
<dbReference type="RefSeq" id="WP_063242436.1">
    <property type="nucleotide sequence ID" value="NZ_LUKF01000001.1"/>
</dbReference>
<evidence type="ECO:0000313" key="3">
    <source>
        <dbReference type="Proteomes" id="UP000075391"/>
    </source>
</evidence>
<accession>A0A150WWI9</accession>
<protein>
    <submittedName>
        <fullName evidence="2">Uncharacterized protein</fullName>
    </submittedName>
</protein>
<reference evidence="2 3" key="1">
    <citation type="submission" date="2016-03" db="EMBL/GenBank/DDBJ databases">
        <authorList>
            <person name="Ploux O."/>
        </authorList>
    </citation>
    <scope>NUCLEOTIDE SEQUENCE [LARGE SCALE GENOMIC DNA]</scope>
    <source>
        <strain evidence="2 3">BER2</strain>
    </source>
</reference>
<dbReference type="Proteomes" id="UP000075391">
    <property type="component" value="Unassembled WGS sequence"/>
</dbReference>
<proteinExistence type="predicted"/>
<gene>
    <name evidence="2" type="ORF">AZI85_01625</name>
</gene>
<evidence type="ECO:0000256" key="1">
    <source>
        <dbReference type="SAM" id="SignalP"/>
    </source>
</evidence>
<dbReference type="OrthoDB" id="9342529at2"/>
<feature type="chain" id="PRO_5007573853" evidence="1">
    <location>
        <begin position="24"/>
        <end position="285"/>
    </location>
</feature>
<dbReference type="EMBL" id="LUKF01000001">
    <property type="protein sequence ID" value="KYG70662.1"/>
    <property type="molecule type" value="Genomic_DNA"/>
</dbReference>
<dbReference type="AlphaFoldDB" id="A0A150WWI9"/>
<comment type="caution">
    <text evidence="2">The sequence shown here is derived from an EMBL/GenBank/DDBJ whole genome shotgun (WGS) entry which is preliminary data.</text>
</comment>